<evidence type="ECO:0000313" key="2">
    <source>
        <dbReference type="Proteomes" id="UP000198838"/>
    </source>
</evidence>
<dbReference type="Gene3D" id="3.40.50.1110">
    <property type="entry name" value="SGNH hydrolase"/>
    <property type="match status" value="1"/>
</dbReference>
<dbReference type="OrthoDB" id="9796702at2"/>
<protein>
    <recommendedName>
        <fullName evidence="3">SGNH/GDSL hydrolase family protein</fullName>
    </recommendedName>
</protein>
<proteinExistence type="predicted"/>
<dbReference type="SUPFAM" id="SSF52266">
    <property type="entry name" value="SGNH hydrolase"/>
    <property type="match status" value="1"/>
</dbReference>
<evidence type="ECO:0008006" key="3">
    <source>
        <dbReference type="Google" id="ProtNLM"/>
    </source>
</evidence>
<reference evidence="1 2" key="1">
    <citation type="submission" date="2016-10" db="EMBL/GenBank/DDBJ databases">
        <authorList>
            <person name="de Groot N.N."/>
        </authorList>
    </citation>
    <scope>NUCLEOTIDE SEQUENCE [LARGE SCALE GENOMIC DNA]</scope>
    <source>
        <strain evidence="1 2">DSM 5522</strain>
    </source>
</reference>
<dbReference type="InterPro" id="IPR036514">
    <property type="entry name" value="SGNH_hydro_sf"/>
</dbReference>
<dbReference type="AlphaFoldDB" id="A0A1I0YXD2"/>
<keyword evidence="2" id="KW-1185">Reference proteome</keyword>
<dbReference type="STRING" id="1120918.SAMN05216249_11161"/>
<dbReference type="RefSeq" id="WP_092872711.1">
    <property type="nucleotide sequence ID" value="NZ_FOJY01000011.1"/>
</dbReference>
<sequence>MTRQNIIIRFFAFLMAVFLLLQALGWISIKLMQNTNPVLNYYSKKIYNEPENTIDVISIGSSDVYSSISPLEWWKDYGYTGFSWGEASQRPAENYVYLKKIYEKQKPKVVFLETATFFRDQSDIDNINTTIKAYLEQIFPVFAYHRFLWGPNPVRIFNSPPKKSVSKGYFVRPEVEKAQDSQKVLKKGKKIKMNKISKYWVDKTIELCEKNGSKVVLLKCPSSDWSKKKYESIKKYADKKGIEFLDLNYELSGYIDWDNDTCDGGIHMNYFGASKVTSYLGDYLSENCKLKDHRKDKKIKKSWNHNYKVYKKELERAGLKRADSFSAANPLLQKPFMN</sequence>
<name>A0A1I0YXD2_9FIRM</name>
<evidence type="ECO:0000313" key="1">
    <source>
        <dbReference type="EMBL" id="SFB16723.1"/>
    </source>
</evidence>
<dbReference type="EMBL" id="FOJY01000011">
    <property type="protein sequence ID" value="SFB16723.1"/>
    <property type="molecule type" value="Genomic_DNA"/>
</dbReference>
<accession>A0A1I0YXD2</accession>
<dbReference type="Proteomes" id="UP000198838">
    <property type="component" value="Unassembled WGS sequence"/>
</dbReference>
<gene>
    <name evidence="1" type="ORF">SAMN05216249_11161</name>
</gene>
<organism evidence="1 2">
    <name type="scientific">Acetitomaculum ruminis DSM 5522</name>
    <dbReference type="NCBI Taxonomy" id="1120918"/>
    <lineage>
        <taxon>Bacteria</taxon>
        <taxon>Bacillati</taxon>
        <taxon>Bacillota</taxon>
        <taxon>Clostridia</taxon>
        <taxon>Lachnospirales</taxon>
        <taxon>Lachnospiraceae</taxon>
        <taxon>Acetitomaculum</taxon>
    </lineage>
</organism>